<dbReference type="GO" id="GO:0006508">
    <property type="term" value="P:proteolysis"/>
    <property type="evidence" value="ECO:0007669"/>
    <property type="project" value="UniProtKB-KW"/>
</dbReference>
<comment type="caution">
    <text evidence="2">The sequence shown here is derived from an EMBL/GenBank/DDBJ whole genome shotgun (WGS) entry which is preliminary data.</text>
</comment>
<protein>
    <submittedName>
        <fullName evidence="2">Serine protease</fullName>
    </submittedName>
</protein>
<evidence type="ECO:0000313" key="1">
    <source>
        <dbReference type="EMBL" id="TAW14246.1"/>
    </source>
</evidence>
<dbReference type="EMBL" id="SIPC01000004">
    <property type="protein sequence ID" value="TAX67483.1"/>
    <property type="molecule type" value="Genomic_DNA"/>
</dbReference>
<geneLocation type="plasmid" evidence="2">
    <name>pSM145A_Rh03</name>
</geneLocation>
<evidence type="ECO:0000313" key="2">
    <source>
        <dbReference type="EMBL" id="TAX67483.1"/>
    </source>
</evidence>
<evidence type="ECO:0000313" key="3">
    <source>
        <dbReference type="Proteomes" id="UP000292036"/>
    </source>
</evidence>
<dbReference type="InterPro" id="IPR009003">
    <property type="entry name" value="Peptidase_S1_PA"/>
</dbReference>
<organism evidence="2 4">
    <name type="scientific">Rhizobium leguminosarum</name>
    <dbReference type="NCBI Taxonomy" id="384"/>
    <lineage>
        <taxon>Bacteria</taxon>
        <taxon>Pseudomonadati</taxon>
        <taxon>Pseudomonadota</taxon>
        <taxon>Alphaproteobacteria</taxon>
        <taxon>Hyphomicrobiales</taxon>
        <taxon>Rhizobiaceae</taxon>
        <taxon>Rhizobium/Agrobacterium group</taxon>
        <taxon>Rhizobium</taxon>
    </lineage>
</organism>
<keyword evidence="2" id="KW-0614">Plasmid</keyword>
<dbReference type="PANTHER" id="PTHR36234:SF5">
    <property type="entry name" value="LYSYL ENDOPEPTIDASE"/>
    <property type="match status" value="1"/>
</dbReference>
<dbReference type="GO" id="GO:0008233">
    <property type="term" value="F:peptidase activity"/>
    <property type="evidence" value="ECO:0007669"/>
    <property type="project" value="UniProtKB-KW"/>
</dbReference>
<dbReference type="AlphaFoldDB" id="A0A4Q8XRA9"/>
<accession>A0A4Q8XRA9</accession>
<dbReference type="Pfam" id="PF13365">
    <property type="entry name" value="Trypsin_2"/>
    <property type="match status" value="1"/>
</dbReference>
<dbReference type="Proteomes" id="UP000293652">
    <property type="component" value="Unassembled WGS sequence"/>
</dbReference>
<sequence length="432" mass="46196">MRHQHPAAHGSLPVQDLCRQRRLFSCSSLRVMAMKIPATIALVAALACPTAAQEARGTKFGIAFKPIDAVLSKTRKRVEITGAPSQDEPRYYRLRIKVANPGNEDWSIVIRASTGQVLSAFDQKASACETEAGCWTRRLNSKLPAVQLSTQSANVRAEVVDGLYMPSQVASPFYSPMPGNTNELLAGLSFPNTNEKVAMQTLADDLGMLIGSGPGIDGKLANWCCSGTRLTSDLFMTNWHCGGADSTLAASFWQGGICHSAIVDMSWDSDDEGREYACQKVEFSSEDLDVAIIRLTPLADGPALSRPLLLPKLNEEPLTAGESVTVLHHPACVAKSVTRGCSVLNPNVATWTGPEDAASITEFTHNCTTESGSSGGPVFASDGRIIGLHHLGVGPMRMEPGNFAVNVAAILAEIKRTNNPLYTELMAATSDP</sequence>
<dbReference type="EMBL" id="SIPS01000004">
    <property type="protein sequence ID" value="TAW14246.1"/>
    <property type="molecule type" value="Genomic_DNA"/>
</dbReference>
<dbReference type="Proteomes" id="UP000292036">
    <property type="component" value="Unassembled WGS sequence"/>
</dbReference>
<gene>
    <name evidence="2" type="ORF">ELI03_30055</name>
    <name evidence="1" type="ORF">ELI19_31525</name>
</gene>
<name>A0A4Q8XRA9_RHILE</name>
<dbReference type="Gene3D" id="2.40.10.120">
    <property type="match status" value="1"/>
</dbReference>
<geneLocation type="plasmid" evidence="1">
    <name>pSM151B_Rh03</name>
</geneLocation>
<reference evidence="3 4" key="1">
    <citation type="submission" date="2019-02" db="EMBL/GenBank/DDBJ databases">
        <title>The genomic architecture of introgression among sibling species of bacteria.</title>
        <authorList>
            <person name="Cavassim M.I.A."/>
            <person name="Moeskjaer S."/>
            <person name="Moslemi C."/>
            <person name="Fields B."/>
            <person name="Bachmann A."/>
            <person name="Vilhjalmsson B."/>
            <person name="Schierup M.H."/>
            <person name="Young J.P.W."/>
            <person name="Andersen S.U."/>
        </authorList>
    </citation>
    <scope>NUCLEOTIDE SEQUENCE [LARGE SCALE GENOMIC DNA]</scope>
    <source>
        <strain evidence="2 4">SM145A</strain>
        <strain evidence="1 3">SM151B</strain>
        <plasmid evidence="2">pSM145A_Rh03</plasmid>
        <plasmid evidence="1">pSM151B_Rh03</plasmid>
    </source>
</reference>
<keyword evidence="2" id="KW-0378">Hydrolase</keyword>
<keyword evidence="2" id="KW-0645">Protease</keyword>
<dbReference type="SUPFAM" id="SSF50494">
    <property type="entry name" value="Trypsin-like serine proteases"/>
    <property type="match status" value="1"/>
</dbReference>
<dbReference type="PANTHER" id="PTHR36234">
    <property type="entry name" value="LYSYL ENDOPEPTIDASE"/>
    <property type="match status" value="1"/>
</dbReference>
<evidence type="ECO:0000313" key="4">
    <source>
        <dbReference type="Proteomes" id="UP000293652"/>
    </source>
</evidence>
<proteinExistence type="predicted"/>